<dbReference type="OrthoDB" id="3070525at2759"/>
<name>A0A9P8AXM2_9AGAR</name>
<dbReference type="AlphaFoldDB" id="A0A9P8AXM2"/>
<feature type="region of interest" description="Disordered" evidence="2">
    <location>
        <begin position="11"/>
        <end position="38"/>
    </location>
</feature>
<feature type="region of interest" description="Disordered" evidence="2">
    <location>
        <begin position="92"/>
        <end position="133"/>
    </location>
</feature>
<dbReference type="GeneID" id="66100810"/>
<protein>
    <submittedName>
        <fullName evidence="3">Uncharacterized protein</fullName>
    </submittedName>
</protein>
<gene>
    <name evidence="3" type="ORF">BT62DRAFT_1050482</name>
</gene>
<evidence type="ECO:0000313" key="3">
    <source>
        <dbReference type="EMBL" id="KAG7450082.1"/>
    </source>
</evidence>
<feature type="compositionally biased region" description="Basic and acidic residues" evidence="2">
    <location>
        <begin position="242"/>
        <end position="255"/>
    </location>
</feature>
<evidence type="ECO:0000313" key="4">
    <source>
        <dbReference type="Proteomes" id="UP000812287"/>
    </source>
</evidence>
<evidence type="ECO:0000256" key="1">
    <source>
        <dbReference type="SAM" id="Coils"/>
    </source>
</evidence>
<feature type="coiled-coil region" evidence="1">
    <location>
        <begin position="161"/>
        <end position="188"/>
    </location>
</feature>
<feature type="compositionally biased region" description="Acidic residues" evidence="2">
    <location>
        <begin position="290"/>
        <end position="308"/>
    </location>
</feature>
<evidence type="ECO:0000256" key="2">
    <source>
        <dbReference type="SAM" id="MobiDB-lite"/>
    </source>
</evidence>
<keyword evidence="4" id="KW-1185">Reference proteome</keyword>
<proteinExistence type="predicted"/>
<reference evidence="3" key="1">
    <citation type="submission" date="2020-11" db="EMBL/GenBank/DDBJ databases">
        <title>Adaptations for nitrogen fixation in a non-lichenized fungal sporocarp promotes dispersal by wood-feeding termites.</title>
        <authorList>
            <consortium name="DOE Joint Genome Institute"/>
            <person name="Koch R.A."/>
            <person name="Yoon G."/>
            <person name="Arayal U."/>
            <person name="Lail K."/>
            <person name="Amirebrahimi M."/>
            <person name="Labutti K."/>
            <person name="Lipzen A."/>
            <person name="Riley R."/>
            <person name="Barry K."/>
            <person name="Henrissat B."/>
            <person name="Grigoriev I.V."/>
            <person name="Herr J.R."/>
            <person name="Aime M.C."/>
        </authorList>
    </citation>
    <scope>NUCLEOTIDE SEQUENCE</scope>
    <source>
        <strain evidence="3">MCA 3950</strain>
    </source>
</reference>
<feature type="compositionally biased region" description="Basic and acidic residues" evidence="2">
    <location>
        <begin position="116"/>
        <end position="128"/>
    </location>
</feature>
<feature type="compositionally biased region" description="Low complexity" evidence="2">
    <location>
        <begin position="22"/>
        <end position="37"/>
    </location>
</feature>
<sequence>MLHYPLCSHRNTTVVPATPGMDSPLSQLSDSSTTSTQGATPVLAVSHVPASGATVLRNLPLAHAQAEEEDSNHSEKSEDVGFKENLITEVSDNDSSCSDVDNGNDYESSTSSIFEKASHITDAEESNRTARPARLRHTQSLDDLGKHEVHFGGLHKGRKLMKEQLSTIDAAEQNLTTAQQEMLAKRQNKLMEDKGREQPTASQTPMATSGPSSYIAKEKFVDHNQEIDNTELDTQDINQKVSEGDVSHSEAHPEVEDGFMTVRKSSKHNKQKGPQGLKPKTKVHKTDCYDALEVEETSDEDSESDLEAEPQPKKAPSKTSAKSSKRKTLPPDSFLADVLDVGKSKKKRKVSPERKKKLNKKKLEKQKHKHHASSSSSESSESTPSNKSDSDSDSNYSESSPSDDSSSSTGLSSSSSSSSDASNELDASDSFEPSNYRHQHHHHYTRRHADGEKFHCFTMELTQFCKEGQVPKDEWVFLASHYLKGKALSFFIQKVLKNHAEWTLIDFL</sequence>
<feature type="compositionally biased region" description="Low complexity" evidence="2">
    <location>
        <begin position="373"/>
        <end position="430"/>
    </location>
</feature>
<feature type="compositionally biased region" description="Low complexity" evidence="2">
    <location>
        <begin position="93"/>
        <end position="105"/>
    </location>
</feature>
<keyword evidence="1" id="KW-0175">Coiled coil</keyword>
<dbReference type="EMBL" id="MU250527">
    <property type="protein sequence ID" value="KAG7450082.1"/>
    <property type="molecule type" value="Genomic_DNA"/>
</dbReference>
<dbReference type="Proteomes" id="UP000812287">
    <property type="component" value="Unassembled WGS sequence"/>
</dbReference>
<feature type="region of interest" description="Disordered" evidence="2">
    <location>
        <begin position="229"/>
        <end position="444"/>
    </location>
</feature>
<feature type="compositionally biased region" description="Polar residues" evidence="2">
    <location>
        <begin position="199"/>
        <end position="211"/>
    </location>
</feature>
<organism evidence="3 4">
    <name type="scientific">Guyanagaster necrorhizus</name>
    <dbReference type="NCBI Taxonomy" id="856835"/>
    <lineage>
        <taxon>Eukaryota</taxon>
        <taxon>Fungi</taxon>
        <taxon>Dikarya</taxon>
        <taxon>Basidiomycota</taxon>
        <taxon>Agaricomycotina</taxon>
        <taxon>Agaricomycetes</taxon>
        <taxon>Agaricomycetidae</taxon>
        <taxon>Agaricales</taxon>
        <taxon>Marasmiineae</taxon>
        <taxon>Physalacriaceae</taxon>
        <taxon>Guyanagaster</taxon>
    </lineage>
</organism>
<comment type="caution">
    <text evidence="3">The sequence shown here is derived from an EMBL/GenBank/DDBJ whole genome shotgun (WGS) entry which is preliminary data.</text>
</comment>
<accession>A0A9P8AXM2</accession>
<dbReference type="RefSeq" id="XP_043043582.1">
    <property type="nucleotide sequence ID" value="XM_043178519.1"/>
</dbReference>
<feature type="compositionally biased region" description="Basic residues" evidence="2">
    <location>
        <begin position="344"/>
        <end position="372"/>
    </location>
</feature>
<feature type="region of interest" description="Disordered" evidence="2">
    <location>
        <begin position="191"/>
        <end position="211"/>
    </location>
</feature>